<accession>A0A545T306</accession>
<feature type="transmembrane region" description="Helical" evidence="1">
    <location>
        <begin position="42"/>
        <end position="63"/>
    </location>
</feature>
<sequence length="244" mass="27696">MKDNVEITRKIVVGFTIVWVIFWIIYAVSASTNLDESNYNNWGDFLAGTSAPLAFAWLIYGYFMQAKELKKNSELIEKQLTEIRESVKHQGLIAEATETEVQVSKTMLENEQKKYEVQFSPRFVFKQAVAGGTPTAGFIQKKLVFCNMGLEAHAIKISGHSLSYQLNVKDNHKPSIAEREEFSLIIEYSEGLEKEKKYKMIIEIDYVNCLGYESKLFLAIEFTKGNIVVFPALPKQIPSLSKGS</sequence>
<dbReference type="AlphaFoldDB" id="A0A545T306"/>
<name>A0A545T306_9GAMM</name>
<dbReference type="RefSeq" id="WP_142944002.1">
    <property type="nucleotide sequence ID" value="NZ_VIKR01000006.1"/>
</dbReference>
<dbReference type="Proteomes" id="UP000317839">
    <property type="component" value="Unassembled WGS sequence"/>
</dbReference>
<dbReference type="EMBL" id="VIKR01000006">
    <property type="protein sequence ID" value="TQV71603.1"/>
    <property type="molecule type" value="Genomic_DNA"/>
</dbReference>
<dbReference type="OrthoDB" id="7408523at2"/>
<keyword evidence="1" id="KW-0812">Transmembrane</keyword>
<proteinExistence type="predicted"/>
<evidence type="ECO:0000313" key="3">
    <source>
        <dbReference type="Proteomes" id="UP000317839"/>
    </source>
</evidence>
<reference evidence="2 3" key="1">
    <citation type="submission" date="2019-06" db="EMBL/GenBank/DDBJ databases">
        <title>Draft genome of Aliikangiella marina GYP-15.</title>
        <authorList>
            <person name="Wang G."/>
        </authorList>
    </citation>
    <scope>NUCLEOTIDE SEQUENCE [LARGE SCALE GENOMIC DNA]</scope>
    <source>
        <strain evidence="2 3">GYP-15</strain>
    </source>
</reference>
<keyword evidence="1" id="KW-0472">Membrane</keyword>
<feature type="transmembrane region" description="Helical" evidence="1">
    <location>
        <begin position="12"/>
        <end position="30"/>
    </location>
</feature>
<evidence type="ECO:0000313" key="2">
    <source>
        <dbReference type="EMBL" id="TQV71603.1"/>
    </source>
</evidence>
<evidence type="ECO:0000256" key="1">
    <source>
        <dbReference type="SAM" id="Phobius"/>
    </source>
</evidence>
<gene>
    <name evidence="2" type="ORF">FLL45_20860</name>
</gene>
<organism evidence="2 3">
    <name type="scientific">Aliikangiella marina</name>
    <dbReference type="NCBI Taxonomy" id="1712262"/>
    <lineage>
        <taxon>Bacteria</taxon>
        <taxon>Pseudomonadati</taxon>
        <taxon>Pseudomonadota</taxon>
        <taxon>Gammaproteobacteria</taxon>
        <taxon>Oceanospirillales</taxon>
        <taxon>Pleioneaceae</taxon>
        <taxon>Aliikangiella</taxon>
    </lineage>
</organism>
<keyword evidence="1" id="KW-1133">Transmembrane helix</keyword>
<keyword evidence="3" id="KW-1185">Reference proteome</keyword>
<comment type="caution">
    <text evidence="2">The sequence shown here is derived from an EMBL/GenBank/DDBJ whole genome shotgun (WGS) entry which is preliminary data.</text>
</comment>
<protein>
    <submittedName>
        <fullName evidence="2">Uncharacterized protein</fullName>
    </submittedName>
</protein>